<dbReference type="EMBL" id="LHXV01000019">
    <property type="protein sequence ID" value="KXB01252.1"/>
    <property type="molecule type" value="Genomic_DNA"/>
</dbReference>
<proteinExistence type="predicted"/>
<evidence type="ECO:0000313" key="1">
    <source>
        <dbReference type="EMBL" id="KXB01252.1"/>
    </source>
</evidence>
<name>A0A133V485_9EURY</name>
<keyword evidence="2" id="KW-1185">Reference proteome</keyword>
<dbReference type="SUPFAM" id="SSF101478">
    <property type="entry name" value="ADP-ribosylglycohydrolase"/>
    <property type="match status" value="1"/>
</dbReference>
<dbReference type="AlphaFoldDB" id="A0A133V485"/>
<sequence length="108" mass="11822">MRSIDTDCTGATLGSILGILKGAEGLPDNWIELLGDEIATNVRTGGLKNLNAPTNLQELTEQVHTIADKVLNYWNSDVKISSKGENSHRGKSIEKLANSWLKNIHRIV</sequence>
<comment type="caution">
    <text evidence="1">The sequence shown here is derived from an EMBL/GenBank/DDBJ whole genome shotgun (WGS) entry which is preliminary data.</text>
</comment>
<evidence type="ECO:0008006" key="3">
    <source>
        <dbReference type="Google" id="ProtNLM"/>
    </source>
</evidence>
<dbReference type="Proteomes" id="UP000070344">
    <property type="component" value="Unassembled WGS sequence"/>
</dbReference>
<gene>
    <name evidence="1" type="ORF">AKJ41_02195</name>
</gene>
<accession>A0A133V485</accession>
<dbReference type="InterPro" id="IPR036705">
    <property type="entry name" value="Ribosyl_crysJ1_sf"/>
</dbReference>
<reference evidence="1 2" key="1">
    <citation type="journal article" date="2016" name="Sci. Rep.">
        <title>Metabolic traits of an uncultured archaeal lineage -MSBL1- from brine pools of the Red Sea.</title>
        <authorList>
            <person name="Mwirichia R."/>
            <person name="Alam I."/>
            <person name="Rashid M."/>
            <person name="Vinu M."/>
            <person name="Ba-Alawi W."/>
            <person name="Anthony Kamau A."/>
            <person name="Kamanda Ngugi D."/>
            <person name="Goker M."/>
            <person name="Klenk H.P."/>
            <person name="Bajic V."/>
            <person name="Stingl U."/>
        </authorList>
    </citation>
    <scope>NUCLEOTIDE SEQUENCE [LARGE SCALE GENOMIC DNA]</scope>
    <source>
        <strain evidence="1">SCGC-AAA259O05</strain>
    </source>
</reference>
<dbReference type="Gene3D" id="1.10.4080.10">
    <property type="entry name" value="ADP-ribosylation/Crystallin J1"/>
    <property type="match status" value="1"/>
</dbReference>
<protein>
    <recommendedName>
        <fullName evidence="3">ADP-ribosylglycohydrolase</fullName>
    </recommendedName>
</protein>
<evidence type="ECO:0000313" key="2">
    <source>
        <dbReference type="Proteomes" id="UP000070344"/>
    </source>
</evidence>
<organism evidence="1 2">
    <name type="scientific">candidate division MSBL1 archaeon SCGC-AAA259O05</name>
    <dbReference type="NCBI Taxonomy" id="1698271"/>
    <lineage>
        <taxon>Archaea</taxon>
        <taxon>Methanobacteriati</taxon>
        <taxon>Methanobacteriota</taxon>
        <taxon>candidate division MSBL1</taxon>
    </lineage>
</organism>